<proteinExistence type="predicted"/>
<evidence type="ECO:0000313" key="2">
    <source>
        <dbReference type="Proteomes" id="UP000199184"/>
    </source>
</evidence>
<dbReference type="EMBL" id="FMAI01000002">
    <property type="protein sequence ID" value="SCB17874.1"/>
    <property type="molecule type" value="Genomic_DNA"/>
</dbReference>
<sequence length="161" mass="17397">MQRKVINAAAVNGKEAVYFGVPWEDAYGYAQAIKFGNTIHVSGQLSHDEKGNLIAPASLDETGKPAEFSMMEQQMRATYANAVKLLARFGATLDNVVEETLYVVDVDAAFAAAGKVRKEAYGTARPQCASNLIGVPRLAFPEQLIEITFKAMLSGAEAKPR</sequence>
<dbReference type="Pfam" id="PF01042">
    <property type="entry name" value="Ribonuc_L-PSP"/>
    <property type="match status" value="1"/>
</dbReference>
<dbReference type="InterPro" id="IPR035959">
    <property type="entry name" value="RutC-like_sf"/>
</dbReference>
<dbReference type="RefSeq" id="WP_091954582.1">
    <property type="nucleotide sequence ID" value="NZ_FMAI01000002.1"/>
</dbReference>
<dbReference type="SUPFAM" id="SSF55298">
    <property type="entry name" value="YjgF-like"/>
    <property type="match status" value="1"/>
</dbReference>
<accession>A0A1C3UR09</accession>
<dbReference type="PANTHER" id="PTHR43857:SF1">
    <property type="entry name" value="YJGH FAMILY PROTEIN"/>
    <property type="match status" value="1"/>
</dbReference>
<protein>
    <submittedName>
        <fullName evidence="1">Enamine deaminase RidA, house cleaning of reactive enamine intermediates, YjgF/YER057c/UK114 family</fullName>
    </submittedName>
</protein>
<organism evidence="1 2">
    <name type="scientific">Bradyrhizobium shewense</name>
    <dbReference type="NCBI Taxonomy" id="1761772"/>
    <lineage>
        <taxon>Bacteria</taxon>
        <taxon>Pseudomonadati</taxon>
        <taxon>Pseudomonadota</taxon>
        <taxon>Alphaproteobacteria</taxon>
        <taxon>Hyphomicrobiales</taxon>
        <taxon>Nitrobacteraceae</taxon>
        <taxon>Bradyrhizobium</taxon>
    </lineage>
</organism>
<dbReference type="Gene3D" id="3.30.1330.40">
    <property type="entry name" value="RutC-like"/>
    <property type="match status" value="1"/>
</dbReference>
<reference evidence="2" key="1">
    <citation type="submission" date="2016-08" db="EMBL/GenBank/DDBJ databases">
        <authorList>
            <person name="Varghese N."/>
            <person name="Submissions Spin"/>
        </authorList>
    </citation>
    <scope>NUCLEOTIDE SEQUENCE [LARGE SCALE GENOMIC DNA]</scope>
    <source>
        <strain evidence="2">ERR11</strain>
    </source>
</reference>
<evidence type="ECO:0000313" key="1">
    <source>
        <dbReference type="EMBL" id="SCB17874.1"/>
    </source>
</evidence>
<dbReference type="AlphaFoldDB" id="A0A1C3UR09"/>
<dbReference type="Proteomes" id="UP000199184">
    <property type="component" value="Unassembled WGS sequence"/>
</dbReference>
<keyword evidence="2" id="KW-1185">Reference proteome</keyword>
<gene>
    <name evidence="1" type="ORF">GA0061098_1002315</name>
</gene>
<dbReference type="PANTHER" id="PTHR43857">
    <property type="entry name" value="BLR7761 PROTEIN"/>
    <property type="match status" value="1"/>
</dbReference>
<dbReference type="InterPro" id="IPR006175">
    <property type="entry name" value="YjgF/YER057c/UK114"/>
</dbReference>
<name>A0A1C3UR09_9BRAD</name>